<sequence length="261" mass="28905">MSHRVFDNSENRNVIRSRNKQENNNTANTQVYKRVPLGGKNQNITNVAFNRSKSTLGSNIFNPPQLSKSNSTLGIPSAASSSSSVLVHQDDSQAKQSSLSPNRVSKRVNLEPVSDNTALVKRSRLDDEPWTDSLIKPQLPQKGPAGRIGSTLRTDALHARNLARPAANNMDPVKQCQRVNDIDRLVELHWNDEIESVPERAPSAVPRLFDEAELQCFSTPNNTDSDAVDVGEMTIEVDIEENQQEEGELGLNDTDLQNLLD</sequence>
<feature type="region of interest" description="Disordered" evidence="1">
    <location>
        <begin position="1"/>
        <end position="29"/>
    </location>
</feature>
<feature type="compositionally biased region" description="Polar residues" evidence="1">
    <location>
        <begin position="94"/>
        <end position="103"/>
    </location>
</feature>
<dbReference type="Proteomes" id="UP001497383">
    <property type="component" value="Chromosome 7"/>
</dbReference>
<dbReference type="EMBL" id="OZ022411">
    <property type="protein sequence ID" value="CAK9441872.1"/>
    <property type="molecule type" value="Genomic_DNA"/>
</dbReference>
<dbReference type="Proteomes" id="UP001497383">
    <property type="component" value="Chromosome 2"/>
</dbReference>
<evidence type="ECO:0000313" key="9">
    <source>
        <dbReference type="EMBL" id="CAK9440890.1"/>
    </source>
</evidence>
<keyword evidence="11" id="KW-1185">Reference proteome</keyword>
<evidence type="ECO:0000313" key="3">
    <source>
        <dbReference type="EMBL" id="CAK9436622.1"/>
    </source>
</evidence>
<dbReference type="EMBL" id="OZ022406">
    <property type="protein sequence ID" value="CAK9436667.1"/>
    <property type="molecule type" value="Genomic_DNA"/>
</dbReference>
<evidence type="ECO:0000313" key="4">
    <source>
        <dbReference type="EMBL" id="CAK9436667.1"/>
    </source>
</evidence>
<feature type="region of interest" description="Disordered" evidence="1">
    <location>
        <begin position="241"/>
        <end position="261"/>
    </location>
</feature>
<accession>A0ABP0ZIH1</accession>
<dbReference type="EMBL" id="OZ022405">
    <property type="protein sequence ID" value="CAK9436622.1"/>
    <property type="molecule type" value="Genomic_DNA"/>
</dbReference>
<dbReference type="EMBL" id="OZ022410">
    <property type="protein sequence ID" value="CAK9440890.1"/>
    <property type="molecule type" value="Genomic_DNA"/>
</dbReference>
<feature type="compositionally biased region" description="Polar residues" evidence="1">
    <location>
        <begin position="55"/>
        <end position="74"/>
    </location>
</feature>
<dbReference type="EMBL" id="OZ022408">
    <property type="protein sequence ID" value="CAK9438875.1"/>
    <property type="molecule type" value="Genomic_DNA"/>
</dbReference>
<evidence type="ECO:0000313" key="6">
    <source>
        <dbReference type="EMBL" id="CAK9438875.1"/>
    </source>
</evidence>
<evidence type="ECO:0000256" key="1">
    <source>
        <dbReference type="SAM" id="MobiDB-lite"/>
    </source>
</evidence>
<feature type="region of interest" description="Disordered" evidence="1">
    <location>
        <begin position="55"/>
        <end position="111"/>
    </location>
</feature>
<proteinExistence type="predicted"/>
<name>A0ABP0ZIH1_9ASCO</name>
<feature type="compositionally biased region" description="Polar residues" evidence="1">
    <location>
        <begin position="11"/>
        <end position="29"/>
    </location>
</feature>
<feature type="compositionally biased region" description="Basic and acidic residues" evidence="1">
    <location>
        <begin position="1"/>
        <end position="10"/>
    </location>
</feature>
<dbReference type="Proteomes" id="UP001497383">
    <property type="component" value="Chromosome 5"/>
</dbReference>
<dbReference type="GeneID" id="92205218"/>
<evidence type="ECO:0000313" key="11">
    <source>
        <dbReference type="Proteomes" id="UP001497383"/>
    </source>
</evidence>
<evidence type="ECO:0000313" key="2">
    <source>
        <dbReference type="EMBL" id="CAK9435295.1"/>
    </source>
</evidence>
<dbReference type="Proteomes" id="UP001497383">
    <property type="component" value="Chromosome 4"/>
</dbReference>
<evidence type="ECO:0000313" key="7">
    <source>
        <dbReference type="EMBL" id="CAK9439806.1"/>
    </source>
</evidence>
<dbReference type="Proteomes" id="UP001497383">
    <property type="component" value="Chromosome 1"/>
</dbReference>
<dbReference type="EMBL" id="OZ022406">
    <property type="protein sequence ID" value="CAK9437720.1"/>
    <property type="molecule type" value="Genomic_DNA"/>
</dbReference>
<dbReference type="Proteomes" id="UP001497383">
    <property type="component" value="Chromosome 6"/>
</dbReference>
<dbReference type="RefSeq" id="XP_066826960.1">
    <property type="nucleotide sequence ID" value="XM_066972172.1"/>
</dbReference>
<evidence type="ECO:0000313" key="5">
    <source>
        <dbReference type="EMBL" id="CAK9437720.1"/>
    </source>
</evidence>
<evidence type="ECO:0000313" key="10">
    <source>
        <dbReference type="EMBL" id="CAK9441872.1"/>
    </source>
</evidence>
<dbReference type="EMBL" id="OZ022408">
    <property type="protein sequence ID" value="CAK9439806.1"/>
    <property type="molecule type" value="Genomic_DNA"/>
</dbReference>
<organism evidence="4 11">
    <name type="scientific">Lodderomyces beijingensis</name>
    <dbReference type="NCBI Taxonomy" id="1775926"/>
    <lineage>
        <taxon>Eukaryota</taxon>
        <taxon>Fungi</taxon>
        <taxon>Dikarya</taxon>
        <taxon>Ascomycota</taxon>
        <taxon>Saccharomycotina</taxon>
        <taxon>Pichiomycetes</taxon>
        <taxon>Debaryomycetaceae</taxon>
        <taxon>Candida/Lodderomyces clade</taxon>
        <taxon>Lodderomyces</taxon>
    </lineage>
</organism>
<protein>
    <submittedName>
        <fullName evidence="4">Uncharacterized protein</fullName>
    </submittedName>
</protein>
<dbReference type="EMBL" id="OZ022409">
    <property type="protein sequence ID" value="CAK9440753.1"/>
    <property type="molecule type" value="Genomic_DNA"/>
</dbReference>
<gene>
    <name evidence="2" type="ORF">LODBEIA_P00220</name>
    <name evidence="3" type="ORF">LODBEIA_P11460</name>
    <name evidence="4" type="ORF">LODBEIA_P11890</name>
    <name evidence="5" type="ORF">LODBEIA_P20980</name>
    <name evidence="6" type="ORF">LODBEIA_P30990</name>
    <name evidence="7" type="ORF">LODBEIA_P39060</name>
    <name evidence="8" type="ORF">LODBEIA_P47160</name>
    <name evidence="9" type="ORF">LODBEIA_P47590</name>
    <name evidence="10" type="ORF">LODBEIA_P57400</name>
</gene>
<reference evidence="4 11" key="1">
    <citation type="submission" date="2024-03" db="EMBL/GenBank/DDBJ databases">
        <authorList>
            <person name="Brejova B."/>
        </authorList>
    </citation>
    <scope>NUCLEOTIDE SEQUENCE [LARGE SCALE GENOMIC DNA]</scope>
    <source>
        <strain evidence="4 11">CBS 14171</strain>
    </source>
</reference>
<dbReference type="EMBL" id="OZ022405">
    <property type="protein sequence ID" value="CAK9435295.1"/>
    <property type="molecule type" value="Genomic_DNA"/>
</dbReference>
<evidence type="ECO:0000313" key="8">
    <source>
        <dbReference type="EMBL" id="CAK9440753.1"/>
    </source>
</evidence>